<protein>
    <submittedName>
        <fullName evidence="3">Molybdenum cofactor guanylyltransferase</fullName>
    </submittedName>
</protein>
<dbReference type="RefSeq" id="WP_343918013.1">
    <property type="nucleotide sequence ID" value="NZ_BAAAJT010000002.1"/>
</dbReference>
<dbReference type="InterPro" id="IPR029044">
    <property type="entry name" value="Nucleotide-diphossugar_trans"/>
</dbReference>
<gene>
    <name evidence="3" type="ORF">ACFSDE_10235</name>
</gene>
<dbReference type="Gene3D" id="3.90.550.10">
    <property type="entry name" value="Spore Coat Polysaccharide Biosynthesis Protein SpsA, Chain A"/>
    <property type="match status" value="1"/>
</dbReference>
<evidence type="ECO:0000259" key="2">
    <source>
        <dbReference type="Pfam" id="PF12804"/>
    </source>
</evidence>
<evidence type="ECO:0000313" key="3">
    <source>
        <dbReference type="EMBL" id="MFD1947172.1"/>
    </source>
</evidence>
<sequence length="178" mass="18221">MLLAAVVLAGGTAVRLDGADKASIELDGRTFLEHTLAATARAGEVVVVGDPVRTSRPVTFTREDPPLGGPAAGLVAGRHALTAIPDLLVVLAVDMPRVTASTVDRLVAAVAGDGSVLVGPDGRDRIALVVRTAALDAATPDDAHGLPLHRLLAPLDLAPVTATGDEARGVDRWEDLRA</sequence>
<dbReference type="SUPFAM" id="SSF53448">
    <property type="entry name" value="Nucleotide-diphospho-sugar transferases"/>
    <property type="match status" value="1"/>
</dbReference>
<dbReference type="InterPro" id="IPR025877">
    <property type="entry name" value="MobA-like_NTP_Trfase"/>
</dbReference>
<feature type="domain" description="MobA-like NTP transferase" evidence="2">
    <location>
        <begin position="5"/>
        <end position="137"/>
    </location>
</feature>
<accession>A0ABW4TN64</accession>
<dbReference type="EMBL" id="JBHUGD010000003">
    <property type="protein sequence ID" value="MFD1947172.1"/>
    <property type="molecule type" value="Genomic_DNA"/>
</dbReference>
<dbReference type="Pfam" id="PF12804">
    <property type="entry name" value="NTP_transf_3"/>
    <property type="match status" value="1"/>
</dbReference>
<organism evidence="3 4">
    <name type="scientific">Nocardioides aestuarii</name>
    <dbReference type="NCBI Taxonomy" id="252231"/>
    <lineage>
        <taxon>Bacteria</taxon>
        <taxon>Bacillati</taxon>
        <taxon>Actinomycetota</taxon>
        <taxon>Actinomycetes</taxon>
        <taxon>Propionibacteriales</taxon>
        <taxon>Nocardioidaceae</taxon>
        <taxon>Nocardioides</taxon>
    </lineage>
</organism>
<dbReference type="PANTHER" id="PTHR19136:SF81">
    <property type="entry name" value="MOLYBDENUM COFACTOR GUANYLYLTRANSFERASE"/>
    <property type="match status" value="1"/>
</dbReference>
<comment type="caution">
    <text evidence="3">The sequence shown here is derived from an EMBL/GenBank/DDBJ whole genome shotgun (WGS) entry which is preliminary data.</text>
</comment>
<evidence type="ECO:0000256" key="1">
    <source>
        <dbReference type="ARBA" id="ARBA00022679"/>
    </source>
</evidence>
<keyword evidence="1" id="KW-0808">Transferase</keyword>
<keyword evidence="4" id="KW-1185">Reference proteome</keyword>
<keyword evidence="3" id="KW-0548">Nucleotidyltransferase</keyword>
<name>A0ABW4TN64_9ACTN</name>
<dbReference type="Proteomes" id="UP001597351">
    <property type="component" value="Unassembled WGS sequence"/>
</dbReference>
<reference evidence="4" key="1">
    <citation type="journal article" date="2019" name="Int. J. Syst. Evol. Microbiol.">
        <title>The Global Catalogue of Microorganisms (GCM) 10K type strain sequencing project: providing services to taxonomists for standard genome sequencing and annotation.</title>
        <authorList>
            <consortium name="The Broad Institute Genomics Platform"/>
            <consortium name="The Broad Institute Genome Sequencing Center for Infectious Disease"/>
            <person name="Wu L."/>
            <person name="Ma J."/>
        </authorList>
    </citation>
    <scope>NUCLEOTIDE SEQUENCE [LARGE SCALE GENOMIC DNA]</scope>
    <source>
        <strain evidence="4">CGMCC 1.12477</strain>
    </source>
</reference>
<dbReference type="GO" id="GO:0016779">
    <property type="term" value="F:nucleotidyltransferase activity"/>
    <property type="evidence" value="ECO:0007669"/>
    <property type="project" value="UniProtKB-KW"/>
</dbReference>
<proteinExistence type="predicted"/>
<evidence type="ECO:0000313" key="4">
    <source>
        <dbReference type="Proteomes" id="UP001597351"/>
    </source>
</evidence>
<dbReference type="PANTHER" id="PTHR19136">
    <property type="entry name" value="MOLYBDENUM COFACTOR GUANYLYLTRANSFERASE"/>
    <property type="match status" value="1"/>
</dbReference>